<dbReference type="RefSeq" id="WP_073879501.1">
    <property type="nucleotide sequence ID" value="NZ_MPNT01000034.1"/>
</dbReference>
<accession>A0A1Q4HMN3</accession>
<dbReference type="AlphaFoldDB" id="A0A1Q4HMN3"/>
<dbReference type="STRING" id="53378.BRW65_25315"/>
<dbReference type="EMBL" id="MPNT01000034">
    <property type="protein sequence ID" value="OJZ68794.1"/>
    <property type="molecule type" value="Genomic_DNA"/>
</dbReference>
<dbReference type="Gene3D" id="3.30.429.10">
    <property type="entry name" value="Macrophage Migration Inhibitory Factor"/>
    <property type="match status" value="1"/>
</dbReference>
<name>A0A1Q4HMN3_9MYCO</name>
<organism evidence="1 2">
    <name type="scientific">Mycobacterium paraffinicum</name>
    <dbReference type="NCBI Taxonomy" id="53378"/>
    <lineage>
        <taxon>Bacteria</taxon>
        <taxon>Bacillati</taxon>
        <taxon>Actinomycetota</taxon>
        <taxon>Actinomycetes</taxon>
        <taxon>Mycobacteriales</taxon>
        <taxon>Mycobacteriaceae</taxon>
        <taxon>Mycobacterium</taxon>
    </lineage>
</organism>
<gene>
    <name evidence="1" type="ORF">BRW65_25315</name>
</gene>
<sequence length="135" mass="14810">MPSLQIDVPARLEFGSKRLLARRFGLAYAATMGADPELVTVSIHDLGEGSVWRCTASEPHPHTLIMCDVRRGRSAETRAALARELIEICADVLGLDRLSVKVEFTQHSGDEMFHPHLGGFNTDWTARDPNASDPG</sequence>
<comment type="caution">
    <text evidence="1">The sequence shown here is derived from an EMBL/GenBank/DDBJ whole genome shotgun (WGS) entry which is preliminary data.</text>
</comment>
<dbReference type="OrthoDB" id="277193at2"/>
<reference evidence="1 2" key="1">
    <citation type="submission" date="2016-11" db="EMBL/GenBank/DDBJ databases">
        <title>Genome sequences of unsequenced Mycobacteria.</title>
        <authorList>
            <person name="Greninger A.L."/>
            <person name="Fang F."/>
            <person name="Jerome K.R."/>
        </authorList>
    </citation>
    <scope>NUCLEOTIDE SEQUENCE [LARGE SCALE GENOMIC DNA]</scope>
    <source>
        <strain evidence="1 2">M11</strain>
    </source>
</reference>
<dbReference type="InterPro" id="IPR014347">
    <property type="entry name" value="Tautomerase/MIF_sf"/>
</dbReference>
<protein>
    <submittedName>
        <fullName evidence="1">Tautomerase</fullName>
    </submittedName>
</protein>
<dbReference type="Proteomes" id="UP000186438">
    <property type="component" value="Unassembled WGS sequence"/>
</dbReference>
<evidence type="ECO:0000313" key="1">
    <source>
        <dbReference type="EMBL" id="OJZ68794.1"/>
    </source>
</evidence>
<dbReference type="SUPFAM" id="SSF55331">
    <property type="entry name" value="Tautomerase/MIF"/>
    <property type="match status" value="1"/>
</dbReference>
<keyword evidence="2" id="KW-1185">Reference proteome</keyword>
<evidence type="ECO:0000313" key="2">
    <source>
        <dbReference type="Proteomes" id="UP000186438"/>
    </source>
</evidence>
<proteinExistence type="predicted"/>